<dbReference type="Proteomes" id="UP000546642">
    <property type="component" value="Unassembled WGS sequence"/>
</dbReference>
<name>A0A7X0D7S9_9ACTN</name>
<keyword evidence="4" id="KW-1185">Reference proteome</keyword>
<protein>
    <submittedName>
        <fullName evidence="3">Putative Zn finger protein</fullName>
    </submittedName>
</protein>
<evidence type="ECO:0000259" key="2">
    <source>
        <dbReference type="PROSITE" id="PS50966"/>
    </source>
</evidence>
<comment type="caution">
    <text evidence="3">The sequence shown here is derived from an EMBL/GenBank/DDBJ whole genome shotgun (WGS) entry which is preliminary data.</text>
</comment>
<dbReference type="AlphaFoldDB" id="A0A7X0D7S9"/>
<reference evidence="3 4" key="1">
    <citation type="submission" date="2020-08" db="EMBL/GenBank/DDBJ databases">
        <title>Sequencing the genomes of 1000 actinobacteria strains.</title>
        <authorList>
            <person name="Klenk H.-P."/>
        </authorList>
    </citation>
    <scope>NUCLEOTIDE SEQUENCE [LARGE SCALE GENOMIC DNA]</scope>
    <source>
        <strain evidence="3 4">DSM 46659</strain>
    </source>
</reference>
<dbReference type="Pfam" id="PF04434">
    <property type="entry name" value="SWIM"/>
    <property type="match status" value="1"/>
</dbReference>
<dbReference type="InterPro" id="IPR007527">
    <property type="entry name" value="Znf_SWIM"/>
</dbReference>
<keyword evidence="1" id="KW-0862">Zinc</keyword>
<dbReference type="PROSITE" id="PS50966">
    <property type="entry name" value="ZF_SWIM"/>
    <property type="match status" value="1"/>
</dbReference>
<dbReference type="GO" id="GO:0008270">
    <property type="term" value="F:zinc ion binding"/>
    <property type="evidence" value="ECO:0007669"/>
    <property type="project" value="UniProtKB-KW"/>
</dbReference>
<dbReference type="PANTHER" id="PTHR38133">
    <property type="entry name" value="SLR1429 PROTEIN"/>
    <property type="match status" value="1"/>
</dbReference>
<evidence type="ECO:0000256" key="1">
    <source>
        <dbReference type="PROSITE-ProRule" id="PRU00325"/>
    </source>
</evidence>
<accession>A0A7X0D7S9</accession>
<dbReference type="EMBL" id="JACHDS010000001">
    <property type="protein sequence ID" value="MBB6174665.1"/>
    <property type="molecule type" value="Genomic_DNA"/>
</dbReference>
<evidence type="ECO:0000313" key="4">
    <source>
        <dbReference type="Proteomes" id="UP000546642"/>
    </source>
</evidence>
<sequence length="254" mass="27490">MRARGPVGDTWWGHGFVRGFASFGDPGRFSRGRTYARNGSVQRIDLEPGLARARVSGSRATPYRVTVHCEPVEFEVWERVAEALAESPGAAEAVRRLEEGELPVEVEEAFAAAGVELFPVLGEMTPSCSCPDWGYPCKHAAAVLYAMADFFDSNPAAFLAWRGCVWDELVAALEAFGSGADRPRGALEIEAAPLADRVTDFWAATDPVPLPGPPRPFAPLEHWADGIPALQRALSPVYDAMVAAETEDDDTRTS</sequence>
<evidence type="ECO:0000313" key="3">
    <source>
        <dbReference type="EMBL" id="MBB6174665.1"/>
    </source>
</evidence>
<gene>
    <name evidence="3" type="ORF">HNR23_004725</name>
</gene>
<feature type="domain" description="SWIM-type" evidence="2">
    <location>
        <begin position="118"/>
        <end position="148"/>
    </location>
</feature>
<keyword evidence="1" id="KW-0479">Metal-binding</keyword>
<keyword evidence="1" id="KW-0863">Zinc-finger</keyword>
<proteinExistence type="predicted"/>
<organism evidence="3 4">
    <name type="scientific">Nocardiopsis mwathae</name>
    <dbReference type="NCBI Taxonomy" id="1472723"/>
    <lineage>
        <taxon>Bacteria</taxon>
        <taxon>Bacillati</taxon>
        <taxon>Actinomycetota</taxon>
        <taxon>Actinomycetes</taxon>
        <taxon>Streptosporangiales</taxon>
        <taxon>Nocardiopsidaceae</taxon>
        <taxon>Nocardiopsis</taxon>
    </lineage>
</organism>
<dbReference type="PANTHER" id="PTHR38133:SF1">
    <property type="entry name" value="SLR1429 PROTEIN"/>
    <property type="match status" value="1"/>
</dbReference>
<dbReference type="RefSeq" id="WP_184078830.1">
    <property type="nucleotide sequence ID" value="NZ_JACHDS010000001.1"/>
</dbReference>